<accession>A0A8J5K2X1</accession>
<reference evidence="1" key="1">
    <citation type="journal article" date="2021" name="Sci. Adv.">
        <title>The American lobster genome reveals insights on longevity, neural, and immune adaptations.</title>
        <authorList>
            <person name="Polinski J.M."/>
            <person name="Zimin A.V."/>
            <person name="Clark K.F."/>
            <person name="Kohn A.B."/>
            <person name="Sadowski N."/>
            <person name="Timp W."/>
            <person name="Ptitsyn A."/>
            <person name="Khanna P."/>
            <person name="Romanova D.Y."/>
            <person name="Williams P."/>
            <person name="Greenwood S.J."/>
            <person name="Moroz L.L."/>
            <person name="Walt D.R."/>
            <person name="Bodnar A.G."/>
        </authorList>
    </citation>
    <scope>NUCLEOTIDE SEQUENCE</scope>
    <source>
        <strain evidence="1">GMGI-L3</strain>
    </source>
</reference>
<dbReference type="AlphaFoldDB" id="A0A8J5K2X1"/>
<evidence type="ECO:0000313" key="1">
    <source>
        <dbReference type="EMBL" id="KAG7166454.1"/>
    </source>
</evidence>
<organism evidence="1 2">
    <name type="scientific">Homarus americanus</name>
    <name type="common">American lobster</name>
    <dbReference type="NCBI Taxonomy" id="6706"/>
    <lineage>
        <taxon>Eukaryota</taxon>
        <taxon>Metazoa</taxon>
        <taxon>Ecdysozoa</taxon>
        <taxon>Arthropoda</taxon>
        <taxon>Crustacea</taxon>
        <taxon>Multicrustacea</taxon>
        <taxon>Malacostraca</taxon>
        <taxon>Eumalacostraca</taxon>
        <taxon>Eucarida</taxon>
        <taxon>Decapoda</taxon>
        <taxon>Pleocyemata</taxon>
        <taxon>Astacidea</taxon>
        <taxon>Nephropoidea</taxon>
        <taxon>Nephropidae</taxon>
        <taxon>Homarus</taxon>
    </lineage>
</organism>
<protein>
    <submittedName>
        <fullName evidence="1">Uncharacterized protein</fullName>
    </submittedName>
</protein>
<comment type="caution">
    <text evidence="1">The sequence shown here is derived from an EMBL/GenBank/DDBJ whole genome shotgun (WGS) entry which is preliminary data.</text>
</comment>
<gene>
    <name evidence="1" type="ORF">Hamer_G005560</name>
</gene>
<dbReference type="Proteomes" id="UP000747542">
    <property type="component" value="Unassembled WGS sequence"/>
</dbReference>
<dbReference type="EMBL" id="JAHLQT010022531">
    <property type="protein sequence ID" value="KAG7166454.1"/>
    <property type="molecule type" value="Genomic_DNA"/>
</dbReference>
<proteinExistence type="predicted"/>
<sequence>MDKRLKLVNGEVTTVMLSNVDWNKCIFCEGEEDLSCPVDYADRFGGKGYKTLAKNLVEFHRLGQLPSRVELNRFDECDGLEATCM</sequence>
<keyword evidence="2" id="KW-1185">Reference proteome</keyword>
<name>A0A8J5K2X1_HOMAM</name>
<evidence type="ECO:0000313" key="2">
    <source>
        <dbReference type="Proteomes" id="UP000747542"/>
    </source>
</evidence>